<dbReference type="SUPFAM" id="SSF56524">
    <property type="entry name" value="Oxidoreductase molybdopterin-binding domain"/>
    <property type="match status" value="1"/>
</dbReference>
<dbReference type="GO" id="GO:0020037">
    <property type="term" value="F:heme binding"/>
    <property type="evidence" value="ECO:0007669"/>
    <property type="project" value="TreeGrafter"/>
</dbReference>
<dbReference type="Gene3D" id="3.90.420.10">
    <property type="entry name" value="Oxidoreductase, molybdopterin-binding domain"/>
    <property type="match status" value="1"/>
</dbReference>
<evidence type="ECO:0000256" key="1">
    <source>
        <dbReference type="SAM" id="MobiDB-lite"/>
    </source>
</evidence>
<dbReference type="PANTHER" id="PTHR19372:SF7">
    <property type="entry name" value="SULFITE OXIDASE, MITOCHONDRIAL"/>
    <property type="match status" value="1"/>
</dbReference>
<keyword evidence="2" id="KW-0472">Membrane</keyword>
<dbReference type="Pfam" id="PF00174">
    <property type="entry name" value="Oxidored_molyb"/>
    <property type="match status" value="1"/>
</dbReference>
<gene>
    <name evidence="4" type="ORF">UFOPK1820_01233</name>
</gene>
<dbReference type="InterPro" id="IPR014756">
    <property type="entry name" value="Ig_E-set"/>
</dbReference>
<name>A0A6J6HD29_9ZZZZ</name>
<dbReference type="AlphaFoldDB" id="A0A6J6HD29"/>
<feature type="domain" description="Oxidoreductase molybdopterin-binding" evidence="3">
    <location>
        <begin position="259"/>
        <end position="405"/>
    </location>
</feature>
<keyword evidence="2" id="KW-0812">Transmembrane</keyword>
<dbReference type="InterPro" id="IPR036374">
    <property type="entry name" value="OxRdtase_Mopterin-bd_sf"/>
</dbReference>
<feature type="transmembrane region" description="Helical" evidence="2">
    <location>
        <begin position="145"/>
        <end position="169"/>
    </location>
</feature>
<dbReference type="Pfam" id="PF17957">
    <property type="entry name" value="Big_7"/>
    <property type="match status" value="1"/>
</dbReference>
<dbReference type="Gene3D" id="2.60.40.650">
    <property type="match status" value="1"/>
</dbReference>
<dbReference type="EMBL" id="CAEZUK010000236">
    <property type="protein sequence ID" value="CAB4609074.1"/>
    <property type="molecule type" value="Genomic_DNA"/>
</dbReference>
<organism evidence="4">
    <name type="scientific">freshwater metagenome</name>
    <dbReference type="NCBI Taxonomy" id="449393"/>
    <lineage>
        <taxon>unclassified sequences</taxon>
        <taxon>metagenomes</taxon>
        <taxon>ecological metagenomes</taxon>
    </lineage>
</organism>
<dbReference type="GO" id="GO:0008482">
    <property type="term" value="F:sulfite oxidase activity"/>
    <property type="evidence" value="ECO:0007669"/>
    <property type="project" value="TreeGrafter"/>
</dbReference>
<feature type="compositionally biased region" description="Low complexity" evidence="1">
    <location>
        <begin position="223"/>
        <end position="236"/>
    </location>
</feature>
<dbReference type="InterPro" id="IPR000572">
    <property type="entry name" value="OxRdtase_Mopterin-bd_dom"/>
</dbReference>
<evidence type="ECO:0000256" key="2">
    <source>
        <dbReference type="SAM" id="Phobius"/>
    </source>
</evidence>
<keyword evidence="2" id="KW-1133">Transmembrane helix</keyword>
<dbReference type="SUPFAM" id="SSF81296">
    <property type="entry name" value="E set domains"/>
    <property type="match status" value="1"/>
</dbReference>
<sequence length="532" mass="57068">MSFTTSSPSGPEVDPLAPQQHTSLLSSPSRRLGAIVGLLSGGLAVTIGMLVAALGEVASPIDAVGSSFIDRTPRWLKNLAIDWFGTNDKTALRVGIVIVLATIALIAGAFSVKSPAPLVSAIVIFAFLGALSASEREGSSGASILAPIVGAIIGIASAVLLLGMLTNRWLAASTPSPSRVPLGWDRRRFVRASSAIGATAVTVGLIDHNKERQRVRSIESQRPDSLPPTSDSLPPSEISQDISFITPNSDFYRIDTALSFPNVNLDTWKLRIHGLVDQEITLSYADIAAMPQVEKTITICCVSNEIGGPYIGNAVWQGVYLKDLLLQAGVKPEAEQLFSRSLDGWTSGFPIELALDGRDALLAIGMNGEPLPLVHGFPARLIVPGIYGYVSATKWLSEIEVNKWSDEYGYWIPRGWARDAPIKTQSRIDVPRSGATVAAGLTRVAGVAWAQHTGIEKVEVRIDSAEWNEAVLGDDISDDTWRLWTFDWQATEGKHTIQVRATDKSGYTQTETVTSVAPDGATGWHTRKVTVA</sequence>
<dbReference type="GO" id="GO:0043546">
    <property type="term" value="F:molybdopterin cofactor binding"/>
    <property type="evidence" value="ECO:0007669"/>
    <property type="project" value="TreeGrafter"/>
</dbReference>
<accession>A0A6J6HD29</accession>
<evidence type="ECO:0000259" key="3">
    <source>
        <dbReference type="Pfam" id="PF00174"/>
    </source>
</evidence>
<feature type="region of interest" description="Disordered" evidence="1">
    <location>
        <begin position="214"/>
        <end position="237"/>
    </location>
</feature>
<reference evidence="4" key="1">
    <citation type="submission" date="2020-05" db="EMBL/GenBank/DDBJ databases">
        <authorList>
            <person name="Chiriac C."/>
            <person name="Salcher M."/>
            <person name="Ghai R."/>
            <person name="Kavagutti S V."/>
        </authorList>
    </citation>
    <scope>NUCLEOTIDE SEQUENCE</scope>
</reference>
<feature type="transmembrane region" description="Helical" evidence="2">
    <location>
        <begin position="32"/>
        <end position="54"/>
    </location>
</feature>
<proteinExistence type="predicted"/>
<dbReference type="GO" id="GO:0006790">
    <property type="term" value="P:sulfur compound metabolic process"/>
    <property type="evidence" value="ECO:0007669"/>
    <property type="project" value="TreeGrafter"/>
</dbReference>
<feature type="transmembrane region" description="Helical" evidence="2">
    <location>
        <begin position="91"/>
        <end position="110"/>
    </location>
</feature>
<evidence type="ECO:0000313" key="4">
    <source>
        <dbReference type="EMBL" id="CAB4609074.1"/>
    </source>
</evidence>
<feature type="transmembrane region" description="Helical" evidence="2">
    <location>
        <begin position="116"/>
        <end position="133"/>
    </location>
</feature>
<dbReference type="PANTHER" id="PTHR19372">
    <property type="entry name" value="SULFITE REDUCTASE"/>
    <property type="match status" value="1"/>
</dbReference>
<protein>
    <submittedName>
        <fullName evidence="4">Unannotated protein</fullName>
    </submittedName>
</protein>
<feature type="region of interest" description="Disordered" evidence="1">
    <location>
        <begin position="1"/>
        <end position="25"/>
    </location>
</feature>